<evidence type="ECO:0000313" key="3">
    <source>
        <dbReference type="Proteomes" id="UP001160142"/>
    </source>
</evidence>
<proteinExistence type="predicted"/>
<dbReference type="PROSITE" id="PS51257">
    <property type="entry name" value="PROKAR_LIPOPROTEIN"/>
    <property type="match status" value="1"/>
</dbReference>
<gene>
    <name evidence="2" type="ORF">M2152_001830</name>
</gene>
<reference evidence="2 3" key="1">
    <citation type="submission" date="2023-04" db="EMBL/GenBank/DDBJ databases">
        <title>Genome Encyclopedia of Bacteria and Archaea VI: Functional Genomics of Type Strains.</title>
        <authorList>
            <person name="Whitman W."/>
        </authorList>
    </citation>
    <scope>NUCLEOTIDE SEQUENCE [LARGE SCALE GENOMIC DNA]</scope>
    <source>
        <strain evidence="2 3">SG_E_30_P1</strain>
    </source>
</reference>
<evidence type="ECO:0000313" key="2">
    <source>
        <dbReference type="EMBL" id="MDH6181648.1"/>
    </source>
</evidence>
<dbReference type="Pfam" id="PF25976">
    <property type="entry name" value="LpqB_N"/>
    <property type="match status" value="1"/>
</dbReference>
<dbReference type="RefSeq" id="WP_322133956.1">
    <property type="nucleotide sequence ID" value="NZ_CP085036.1"/>
</dbReference>
<dbReference type="EMBL" id="JARXVQ010000001">
    <property type="protein sequence ID" value="MDH6181648.1"/>
    <property type="molecule type" value="Genomic_DNA"/>
</dbReference>
<comment type="caution">
    <text evidence="2">The sequence shown here is derived from an EMBL/GenBank/DDBJ whole genome shotgun (WGS) entry which is preliminary data.</text>
</comment>
<organism evidence="2 3">
    <name type="scientific">Antiquaquibacter oligotrophicus</name>
    <dbReference type="NCBI Taxonomy" id="2880260"/>
    <lineage>
        <taxon>Bacteria</taxon>
        <taxon>Bacillati</taxon>
        <taxon>Actinomycetota</taxon>
        <taxon>Actinomycetes</taxon>
        <taxon>Micrococcales</taxon>
        <taxon>Microbacteriaceae</taxon>
        <taxon>Antiquaquibacter</taxon>
    </lineage>
</organism>
<feature type="domain" description="GerMN" evidence="1">
    <location>
        <begin position="197"/>
        <end position="282"/>
    </location>
</feature>
<dbReference type="Pfam" id="PF10647">
    <property type="entry name" value="Gmad1"/>
    <property type="match status" value="1"/>
</dbReference>
<evidence type="ECO:0000259" key="1">
    <source>
        <dbReference type="SMART" id="SM00909"/>
    </source>
</evidence>
<keyword evidence="3" id="KW-1185">Reference proteome</keyword>
<sequence>MRRALGGVVIGVLLISGCAGIPTSGGVVPGAIIDEQFDPELVVLPSEPRPGSTQEDILIDFMLALRGPQSGYAIARQYLAENIADDWNPDESTIIRTGGYSIAPGSTENTLQYTFTSRAIVDSNGIYREDPPATQTLGFGFVQEEGEWRISAVPDGTVLSQSSFDVVFAELALYFFDPSYQYLVPDVRWFPSRATVTSRIVRELLKGPAPWLQQGAVVNSFPIATTVVDAESVSGAATVDLSPEALTASALDRDRMRQQLAASLDVATVDMTVGGIDLQTPPGLPVAIRNPRVESADLVGDGERFGFATGDVLASIPGISDRVVSSGATAVTLAADKQTAAMLTPGGVAVAQAGSSQSPVIDDRQGLVAPGLDPFRYVWSAERSSAGSLAVFEADGTPVNVANPLPADAQVVSLDVSRDGTRLLVYLSTAFGPKLLVAGIVRQQGTNAPTALGEPLELPIPSGEPVDATWVSDRSVATIARSGESSPVTVIEIGGPSAALSAAGQGVGITGGNDGTAGLRVLEADGSVLSPRGSGGWVDTGLRASFLGTKQ</sequence>
<accession>A0ABT6KNS2</accession>
<protein>
    <recommendedName>
        <fullName evidence="1">GerMN domain-containing protein</fullName>
    </recommendedName>
</protein>
<dbReference type="Pfam" id="PF10646">
    <property type="entry name" value="Germane"/>
    <property type="match status" value="1"/>
</dbReference>
<dbReference type="Proteomes" id="UP001160142">
    <property type="component" value="Unassembled WGS sequence"/>
</dbReference>
<dbReference type="InterPro" id="IPR019606">
    <property type="entry name" value="GerMN"/>
</dbReference>
<name>A0ABT6KNS2_9MICO</name>
<dbReference type="InterPro" id="IPR059026">
    <property type="entry name" value="LpqB_N"/>
</dbReference>
<dbReference type="SMART" id="SM00909">
    <property type="entry name" value="Germane"/>
    <property type="match status" value="1"/>
</dbReference>
<dbReference type="InterPro" id="IPR018910">
    <property type="entry name" value="LpqB_C"/>
</dbReference>